<dbReference type="KEGG" id="mia:OCU_47170"/>
<dbReference type="Proteomes" id="UP000008004">
    <property type="component" value="Chromosome"/>
</dbReference>
<protein>
    <recommendedName>
        <fullName evidence="3">DNA-binding protein</fullName>
    </recommendedName>
</protein>
<accession>H8IW52</accession>
<dbReference type="AlphaFoldDB" id="H8IW52"/>
<evidence type="ECO:0000313" key="2">
    <source>
        <dbReference type="Proteomes" id="UP000008004"/>
    </source>
</evidence>
<evidence type="ECO:0008006" key="3">
    <source>
        <dbReference type="Google" id="ProtNLM"/>
    </source>
</evidence>
<organism evidence="1 2">
    <name type="scientific">Mycobacterium intracellulare (strain ATCC 13950 / DSM 43223 / JCM 6384 / NCTC 13025 / 3600)</name>
    <dbReference type="NCBI Taxonomy" id="487521"/>
    <lineage>
        <taxon>Bacteria</taxon>
        <taxon>Bacillati</taxon>
        <taxon>Actinomycetota</taxon>
        <taxon>Actinomycetes</taxon>
        <taxon>Mycobacteriales</taxon>
        <taxon>Mycobacteriaceae</taxon>
        <taxon>Mycobacterium</taxon>
        <taxon>Mycobacterium avium complex (MAC)</taxon>
    </lineage>
</organism>
<name>H8IW52_MYCIA</name>
<dbReference type="PATRIC" id="fig|487521.10.peg.4723"/>
<gene>
    <name evidence="1" type="ordered locus">OCU_47170</name>
</gene>
<reference evidence="1 2" key="1">
    <citation type="journal article" date="2012" name="J. Bacteriol.">
        <title>Complete genome sequence of Mycobacterium intracellulare strain ATCC 13950T.</title>
        <authorList>
            <person name="Kim B.J."/>
            <person name="Choi B.S."/>
            <person name="Lim J.S."/>
            <person name="Choi I.Y."/>
            <person name="Lee J.H."/>
            <person name="Chun J."/>
            <person name="Kook Y.H."/>
            <person name="Kim B.J."/>
        </authorList>
    </citation>
    <scope>NUCLEOTIDE SEQUENCE [LARGE SCALE GENOMIC DNA]</scope>
    <source>
        <strain evidence="2">ATCC 13950 / DSM 43223 / JCM 6384 / NCTC 13025 / 3600</strain>
    </source>
</reference>
<dbReference type="HOGENOM" id="CLU_2683922_0_0_11"/>
<proteinExistence type="predicted"/>
<sequence length="74" mass="8720">MKVTNLNEDGVYRYLLEQGYPVTRRMIKYAFLRRELVPVRLGVGNYVSRQDALDWVESRRQPGNYVAPEYQGSH</sequence>
<dbReference type="eggNOG" id="ENOG5030MAZ">
    <property type="taxonomic scope" value="Bacteria"/>
</dbReference>
<dbReference type="EMBL" id="CP003322">
    <property type="protein sequence ID" value="AFC45936.1"/>
    <property type="molecule type" value="Genomic_DNA"/>
</dbReference>
<evidence type="ECO:0000313" key="1">
    <source>
        <dbReference type="EMBL" id="AFC45936.1"/>
    </source>
</evidence>